<evidence type="ECO:0000259" key="16">
    <source>
        <dbReference type="Pfam" id="PF12780"/>
    </source>
</evidence>
<dbReference type="GO" id="GO:0045505">
    <property type="term" value="F:dynein intermediate chain binding"/>
    <property type="evidence" value="ECO:0007669"/>
    <property type="project" value="InterPro"/>
</dbReference>
<dbReference type="GO" id="GO:0030286">
    <property type="term" value="C:dynein complex"/>
    <property type="evidence" value="ECO:0007669"/>
    <property type="project" value="UniProtKB-KW"/>
</dbReference>
<keyword evidence="7" id="KW-0067">ATP-binding</keyword>
<dbReference type="Proteomes" id="UP000886611">
    <property type="component" value="Unassembled WGS sequence"/>
</dbReference>
<dbReference type="GO" id="GO:0005524">
    <property type="term" value="F:ATP binding"/>
    <property type="evidence" value="ECO:0007669"/>
    <property type="project" value="UniProtKB-KW"/>
</dbReference>
<evidence type="ECO:0000256" key="9">
    <source>
        <dbReference type="ARBA" id="ARBA00023054"/>
    </source>
</evidence>
<comment type="subcellular location">
    <subcellularLocation>
        <location evidence="1">Cytoplasm</location>
        <location evidence="1">Cytoskeleton</location>
        <location evidence="1">Cilium axoneme</location>
    </subcellularLocation>
</comment>
<evidence type="ECO:0000256" key="1">
    <source>
        <dbReference type="ARBA" id="ARBA00004430"/>
    </source>
</evidence>
<sequence length="1957" mass="223478">MARWLSKNGAHCEQTHKQEMYPYLKKTVPICDKIDHFQFTLVISMSQKRSQNICFRVDEVVLNEIKRNEEMKQGSIPAFEVNVMLKFSKEISEFAFDKNGSEYLISNVMHDNDIKEPSYPGEKIAEGETNISEKAYKEPKETENKQPLNDLTTDDEVEYFAKVTPFSREPLLSILYSQLIYDHNLLLGEEIETKREESSWLELGFHLGIDEDYQANVIRTSLKLLNKEINSVEGFVEHLTFLGRVSSEMPSLEKEYNVVTQLYAIAKDYNITIDAEEFALFQMLIPSFHTLRSTVLFCEAKRDENIIKFGTDLKKHLSNLCFELIDMRIKINNPILIQSETMPKAAKEIIQNLSEEVSVLSKKAQSYVNYQQHLGSSLSVKNFTEDLMSEKSQDSKSTAQAVNADLSEIEYELTLRKLLWEMKEEWAILYSEWKDTPFDQLNVDKLQKDVNRFTQTIYMLEKGLPENDIVPNLKQGLLDFKLCLPIIVALRNPYLRTRHWDSIQYIIGRAINKDERFTLGNLLDLKVLQYKNKIGDISSCATNEFTLDSVLNKVTEMWKTIDFRLVKHQTDVSSVMIIASAEEITSLLEESKVTISTIKASRYAGPFKNQIEEWDRKLNLFAHTLDEWIMCQKKWLYLEQIFLPGDIQRQLPEEAQLFSQVDKVWKELMQKTENKPNALKATTAPGVLEMLQMNNVHLEKIQKSLEDYLEMKRTVFPRFYFLSNDDLFNVLAQSKNPNAIQPYLPKCFENINSLDVKDQSGSHPVVTLIRSAENEMLSLPKNIRARGPVEQWLGNVETAMFDTVKSPTWPLNGVTETGRMACSTLLRSEKWQRSQVMFNKDCQLCFGDGNPAKCMKKVNQDLLDHLDELAELALELLTFNQQTTLEALLTIYIHCRDVLMDLIKNNIFKAEDFEWKRQLRYEWNEQDSTCYVIQAHASFTYGFEYLGCTPRLVITPLTDRCWLTLTGALHLHLGGSPAGPAGTGKTETVKDLAKALGKQCIVFNCSESIDYKMMGKLFSGIIQSGAWCCFDEFNRIDVEVLSVIASQIQAIKVAKDNQVTRFTFEGHDVRLNNSCGVFITMNPGYKGRVDLPDNLKSFFRPVAMMMPDYGLIAEVILFSEGFKSAKRLSRKIVNLYQLASKQLSKQELSPMCCMPYRRIFTEEEESFILRSALQEANLPRFLVEDVPLFQSIMDDLFSNINLPKLDSERLEDAITASVLKLGLQLIPNQVQKIIQLHSQIMARHGVMLVGPSGGGKTTARTILQKALPSLLTPMSETSGENTLQGTVNKKAKVDVFPINPKSITLGELYGQIDLNTMEWSDGLLSAALRNFSKELQMQSESRKAFKNEEIRVDSLMYEGVKGKFLKKSMDSSVQFIPTPDTVRFSFLTSLLLLNSHPVLLTDDLNMPVTEKYGAQPPLEFIRQFIELGGFYNVKDLLWKVIQGLQQADGSDIVSKEAMTRLFTHEVTRVFHDRLVCEKDKELFHQILASELQNYFKLSTSTETFLKESVVFGDFLDINSPSGSRIYKHIPDEKKLTAFLEEYQLRSSFRYSKETFLEDLSCILNAGEVPDLFDNEEMDNIALEIKSNVVDSNIPENREEIYMYFLQALRDSVAEVCVDIHKNVSSIAQQYWKEMRRRYYITPSSYLDLINTFSRMSLSEKMKIQSIRDRFLNGLSKLSEATDLIKEMQEEIVALGPKIEHKSKDIEFLMEKLQKDSEAVEQVRALVKMEEQTMGEETRIVKEYAEQATEELNAVLPSVQKAVAALDALDKADISEIRLLKGCVGVASVPGRRYFISHNTMDIIERSSGTWLDGNSGLYQELRRMGARAPQADKDAFVRRICEQVTDHLWSSDPRPAYTGIKALHTSEFVLQRVAERAADGTVLTDDTAVMTCWAGYFEQLFKADPLARMLDVSGSTILQTDPSISGEPSNLTEIAQVLHQLRVGKAACICGIQGSFL</sequence>
<dbReference type="Gene3D" id="3.40.50.300">
    <property type="entry name" value="P-loop containing nucleotide triphosphate hydrolases"/>
    <property type="match status" value="3"/>
</dbReference>
<keyword evidence="3" id="KW-0963">Cytoplasm</keyword>
<feature type="non-terminal residue" evidence="17">
    <location>
        <position position="1"/>
    </location>
</feature>
<dbReference type="InterPro" id="IPR042222">
    <property type="entry name" value="Dynein_2_N"/>
</dbReference>
<feature type="non-terminal residue" evidence="17">
    <location>
        <position position="1957"/>
    </location>
</feature>
<dbReference type="PANTHER" id="PTHR22878:SF64">
    <property type="entry name" value="DYNEIN AXONEMAL HEAVY CHAIN 14"/>
    <property type="match status" value="1"/>
</dbReference>
<evidence type="ECO:0000256" key="11">
    <source>
        <dbReference type="ARBA" id="ARBA00023175"/>
    </source>
</evidence>
<dbReference type="EMBL" id="JAATIS010000485">
    <property type="protein sequence ID" value="KAG2467637.1"/>
    <property type="molecule type" value="Genomic_DNA"/>
</dbReference>
<evidence type="ECO:0000313" key="17">
    <source>
        <dbReference type="EMBL" id="KAG2467637.1"/>
    </source>
</evidence>
<keyword evidence="13" id="KW-0966">Cell projection</keyword>
<dbReference type="Gene3D" id="1.20.140.100">
    <property type="entry name" value="Dynein heavy chain, N-terminal domain 2"/>
    <property type="match status" value="1"/>
</dbReference>
<evidence type="ECO:0000256" key="3">
    <source>
        <dbReference type="ARBA" id="ARBA00022490"/>
    </source>
</evidence>
<feature type="domain" description="Dynein heavy chain AAA module D4" evidence="16">
    <location>
        <begin position="1551"/>
        <end position="1610"/>
    </location>
</feature>
<dbReference type="InterPro" id="IPR035699">
    <property type="entry name" value="AAA_6"/>
</dbReference>
<evidence type="ECO:0000256" key="6">
    <source>
        <dbReference type="ARBA" id="ARBA00022741"/>
    </source>
</evidence>
<feature type="domain" description="Dynein heavy chain linker" evidence="14">
    <location>
        <begin position="406"/>
        <end position="806"/>
    </location>
</feature>
<keyword evidence="10" id="KW-0969">Cilium</keyword>
<keyword evidence="8" id="KW-0243">Dynein</keyword>
<dbReference type="InterPro" id="IPR013602">
    <property type="entry name" value="Dynein_heavy_linker"/>
</dbReference>
<dbReference type="PANTHER" id="PTHR22878">
    <property type="entry name" value="DYNEIN HEAVY CHAIN 6, AXONEMAL-LIKE-RELATED"/>
    <property type="match status" value="1"/>
</dbReference>
<accession>A0A8X8BV50</accession>
<dbReference type="Pfam" id="PF08393">
    <property type="entry name" value="DHC_N2"/>
    <property type="match status" value="1"/>
</dbReference>
<organism evidence="17 18">
    <name type="scientific">Polypterus senegalus</name>
    <name type="common">Senegal bichir</name>
    <dbReference type="NCBI Taxonomy" id="55291"/>
    <lineage>
        <taxon>Eukaryota</taxon>
        <taxon>Metazoa</taxon>
        <taxon>Chordata</taxon>
        <taxon>Craniata</taxon>
        <taxon>Vertebrata</taxon>
        <taxon>Euteleostomi</taxon>
        <taxon>Actinopterygii</taxon>
        <taxon>Polypteriformes</taxon>
        <taxon>Polypteridae</taxon>
        <taxon>Polypterus</taxon>
    </lineage>
</organism>
<keyword evidence="4" id="KW-0493">Microtubule</keyword>
<dbReference type="InterPro" id="IPR024317">
    <property type="entry name" value="Dynein_heavy_chain_D4_dom"/>
</dbReference>
<dbReference type="Gene3D" id="1.20.58.1120">
    <property type="match status" value="1"/>
</dbReference>
<evidence type="ECO:0000256" key="4">
    <source>
        <dbReference type="ARBA" id="ARBA00022701"/>
    </source>
</evidence>
<dbReference type="Gene3D" id="1.20.920.20">
    <property type="match status" value="1"/>
</dbReference>
<evidence type="ECO:0000256" key="5">
    <source>
        <dbReference type="ARBA" id="ARBA00022737"/>
    </source>
</evidence>
<name>A0A8X8BV50_POLSE</name>
<dbReference type="SUPFAM" id="SSF52540">
    <property type="entry name" value="P-loop containing nucleoside triphosphate hydrolases"/>
    <property type="match status" value="2"/>
</dbReference>
<dbReference type="Pfam" id="PF12774">
    <property type="entry name" value="AAA_6"/>
    <property type="match status" value="1"/>
</dbReference>
<dbReference type="Pfam" id="PF12775">
    <property type="entry name" value="AAA_7"/>
    <property type="match status" value="1"/>
</dbReference>
<dbReference type="InterPro" id="IPR043157">
    <property type="entry name" value="Dynein_AAA1S"/>
</dbReference>
<dbReference type="FunFam" id="1.20.140.100:FF:000004">
    <property type="entry name" value="Dynein axonemal heavy chain 6"/>
    <property type="match status" value="1"/>
</dbReference>
<keyword evidence="18" id="KW-1185">Reference proteome</keyword>
<dbReference type="FunFam" id="3.20.180.20:FF:000001">
    <property type="entry name" value="Dynein axonemal heavy chain 5"/>
    <property type="match status" value="1"/>
</dbReference>
<comment type="caution">
    <text evidence="17">The sequence shown here is derived from an EMBL/GenBank/DDBJ whole genome shotgun (WGS) entry which is preliminary data.</text>
</comment>
<evidence type="ECO:0000256" key="12">
    <source>
        <dbReference type="ARBA" id="ARBA00023212"/>
    </source>
</evidence>
<protein>
    <submittedName>
        <fullName evidence="17">DYH6 protein</fullName>
    </submittedName>
</protein>
<dbReference type="Gene3D" id="1.10.287.2620">
    <property type="match status" value="1"/>
</dbReference>
<dbReference type="Gene3D" id="3.20.180.20">
    <property type="entry name" value="Dynein heavy chain, N-terminal domain 2"/>
    <property type="match status" value="1"/>
</dbReference>
<keyword evidence="5" id="KW-0677">Repeat</keyword>
<dbReference type="FunFam" id="1.20.58.1120:FF:000007">
    <property type="entry name" value="Dynein heavy chain 4"/>
    <property type="match status" value="1"/>
</dbReference>
<evidence type="ECO:0000313" key="18">
    <source>
        <dbReference type="Proteomes" id="UP000886611"/>
    </source>
</evidence>
<evidence type="ECO:0000256" key="2">
    <source>
        <dbReference type="ARBA" id="ARBA00008887"/>
    </source>
</evidence>
<dbReference type="Pfam" id="PF12780">
    <property type="entry name" value="AAA_8"/>
    <property type="match status" value="1"/>
</dbReference>
<evidence type="ECO:0000256" key="10">
    <source>
        <dbReference type="ARBA" id="ARBA00023069"/>
    </source>
</evidence>
<dbReference type="GO" id="GO:0005874">
    <property type="term" value="C:microtubule"/>
    <property type="evidence" value="ECO:0007669"/>
    <property type="project" value="UniProtKB-KW"/>
</dbReference>
<dbReference type="GO" id="GO:0007018">
    <property type="term" value="P:microtubule-based movement"/>
    <property type="evidence" value="ECO:0007669"/>
    <property type="project" value="InterPro"/>
</dbReference>
<feature type="domain" description="Dynein heavy chain hydrolytic ATP-binding dynein motor region" evidence="15">
    <location>
        <begin position="941"/>
        <end position="1257"/>
    </location>
</feature>
<dbReference type="InterPro" id="IPR042228">
    <property type="entry name" value="Dynein_linker_3"/>
</dbReference>
<evidence type="ECO:0000259" key="15">
    <source>
        <dbReference type="Pfam" id="PF12774"/>
    </source>
</evidence>
<dbReference type="FunFam" id="1.10.287.2620:FF:000001">
    <property type="entry name" value="Cytoplasmic dynein heavy chain 1"/>
    <property type="match status" value="1"/>
</dbReference>
<keyword evidence="12" id="KW-0206">Cytoskeleton</keyword>
<evidence type="ECO:0000256" key="8">
    <source>
        <dbReference type="ARBA" id="ARBA00023017"/>
    </source>
</evidence>
<dbReference type="GO" id="GO:0005930">
    <property type="term" value="C:axoneme"/>
    <property type="evidence" value="ECO:0007669"/>
    <property type="project" value="UniProtKB-SubCell"/>
</dbReference>
<evidence type="ECO:0000259" key="14">
    <source>
        <dbReference type="Pfam" id="PF08393"/>
    </source>
</evidence>
<dbReference type="InterPro" id="IPR027417">
    <property type="entry name" value="P-loop_NTPase"/>
</dbReference>
<keyword evidence="6" id="KW-0547">Nucleotide-binding</keyword>
<gene>
    <name evidence="17" type="primary">Dnah6_0</name>
    <name evidence="17" type="ORF">GTO96_0015544</name>
</gene>
<comment type="similarity">
    <text evidence="2">Belongs to the dynein heavy chain family.</text>
</comment>
<proteinExistence type="inferred from homology"/>
<dbReference type="FunFam" id="3.40.50.300:FF:000063">
    <property type="entry name" value="dynein heavy chain 6, axonemal"/>
    <property type="match status" value="1"/>
</dbReference>
<dbReference type="Gene3D" id="1.20.920.30">
    <property type="match status" value="1"/>
</dbReference>
<evidence type="ECO:0000256" key="7">
    <source>
        <dbReference type="ARBA" id="ARBA00022840"/>
    </source>
</evidence>
<keyword evidence="9" id="KW-0175">Coiled coil</keyword>
<dbReference type="GO" id="GO:0051959">
    <property type="term" value="F:dynein light intermediate chain binding"/>
    <property type="evidence" value="ECO:0007669"/>
    <property type="project" value="InterPro"/>
</dbReference>
<evidence type="ECO:0000256" key="13">
    <source>
        <dbReference type="ARBA" id="ARBA00023273"/>
    </source>
</evidence>
<dbReference type="Gene3D" id="1.10.8.710">
    <property type="match status" value="2"/>
</dbReference>
<keyword evidence="11" id="KW-0505">Motor protein</keyword>
<reference evidence="17 18" key="1">
    <citation type="journal article" date="2021" name="Cell">
        <title>Tracing the genetic footprints of vertebrate landing in non-teleost ray-finned fishes.</title>
        <authorList>
            <person name="Bi X."/>
            <person name="Wang K."/>
            <person name="Yang L."/>
            <person name="Pan H."/>
            <person name="Jiang H."/>
            <person name="Wei Q."/>
            <person name="Fang M."/>
            <person name="Yu H."/>
            <person name="Zhu C."/>
            <person name="Cai Y."/>
            <person name="He Y."/>
            <person name="Gan X."/>
            <person name="Zeng H."/>
            <person name="Yu D."/>
            <person name="Zhu Y."/>
            <person name="Jiang H."/>
            <person name="Qiu Q."/>
            <person name="Yang H."/>
            <person name="Zhang Y.E."/>
            <person name="Wang W."/>
            <person name="Zhu M."/>
            <person name="He S."/>
            <person name="Zhang G."/>
        </authorList>
    </citation>
    <scope>NUCLEOTIDE SEQUENCE [LARGE SCALE GENOMIC DNA]</scope>
    <source>
        <strain evidence="17">Bchr_013</strain>
    </source>
</reference>
<dbReference type="InterPro" id="IPR026983">
    <property type="entry name" value="DHC"/>
</dbReference>